<dbReference type="InterPro" id="IPR036388">
    <property type="entry name" value="WH-like_DNA-bd_sf"/>
</dbReference>
<reference evidence="2" key="1">
    <citation type="journal article" date="2019" name="Int. J. Syst. Evol. Microbiol.">
        <title>The Global Catalogue of Microorganisms (GCM) 10K type strain sequencing project: providing services to taxonomists for standard genome sequencing and annotation.</title>
        <authorList>
            <consortium name="The Broad Institute Genomics Platform"/>
            <consortium name="The Broad Institute Genome Sequencing Center for Infectious Disease"/>
            <person name="Wu L."/>
            <person name="Ma J."/>
        </authorList>
    </citation>
    <scope>NUCLEOTIDE SEQUENCE [LARGE SCALE GENOMIC DNA]</scope>
    <source>
        <strain evidence="2">TBRC 7912</strain>
    </source>
</reference>
<dbReference type="InterPro" id="IPR036390">
    <property type="entry name" value="WH_DNA-bd_sf"/>
</dbReference>
<dbReference type="RefSeq" id="WP_362776683.1">
    <property type="nucleotide sequence ID" value="NZ_JBHSBC010000049.1"/>
</dbReference>
<gene>
    <name evidence="1" type="ORF">ACFOYY_37340</name>
</gene>
<dbReference type="Gene3D" id="1.10.10.10">
    <property type="entry name" value="Winged helix-like DNA-binding domain superfamily/Winged helix DNA-binding domain"/>
    <property type="match status" value="1"/>
</dbReference>
<name>A0ABV8FDA2_9ACTN</name>
<comment type="caution">
    <text evidence="1">The sequence shown here is derived from an EMBL/GenBank/DDBJ whole genome shotgun (WGS) entry which is preliminary data.</text>
</comment>
<accession>A0ABV8FDA2</accession>
<dbReference type="EMBL" id="JBHSBC010000049">
    <property type="protein sequence ID" value="MFC3985841.1"/>
    <property type="molecule type" value="Genomic_DNA"/>
</dbReference>
<proteinExistence type="predicted"/>
<sequence length="59" mass="6226">MVKGSPVVSEPTYSILACLLDGPPHGHGVIKQTLELSENRVRPPVGTLYGALDRLTANG</sequence>
<keyword evidence="2" id="KW-1185">Reference proteome</keyword>
<dbReference type="SUPFAM" id="SSF46785">
    <property type="entry name" value="Winged helix' DNA-binding domain"/>
    <property type="match status" value="1"/>
</dbReference>
<protein>
    <submittedName>
        <fullName evidence="1">PadR family transcriptional regulator</fullName>
    </submittedName>
</protein>
<dbReference type="Proteomes" id="UP001595698">
    <property type="component" value="Unassembled WGS sequence"/>
</dbReference>
<organism evidence="1 2">
    <name type="scientific">Streptosporangium jomthongense</name>
    <dbReference type="NCBI Taxonomy" id="1193683"/>
    <lineage>
        <taxon>Bacteria</taxon>
        <taxon>Bacillati</taxon>
        <taxon>Actinomycetota</taxon>
        <taxon>Actinomycetes</taxon>
        <taxon>Streptosporangiales</taxon>
        <taxon>Streptosporangiaceae</taxon>
        <taxon>Streptosporangium</taxon>
    </lineage>
</organism>
<evidence type="ECO:0000313" key="1">
    <source>
        <dbReference type="EMBL" id="MFC3985841.1"/>
    </source>
</evidence>
<evidence type="ECO:0000313" key="2">
    <source>
        <dbReference type="Proteomes" id="UP001595698"/>
    </source>
</evidence>